<keyword evidence="3" id="KW-1185">Reference proteome</keyword>
<proteinExistence type="predicted"/>
<reference evidence="4" key="1">
    <citation type="submission" date="2016-06" db="UniProtKB">
        <authorList>
            <consortium name="WormBaseParasite"/>
        </authorList>
    </citation>
    <scope>IDENTIFICATION</scope>
</reference>
<keyword evidence="1" id="KW-0812">Transmembrane</keyword>
<organism evidence="4">
    <name type="scientific">Gongylonema pulchrum</name>
    <dbReference type="NCBI Taxonomy" id="637853"/>
    <lineage>
        <taxon>Eukaryota</taxon>
        <taxon>Metazoa</taxon>
        <taxon>Ecdysozoa</taxon>
        <taxon>Nematoda</taxon>
        <taxon>Chromadorea</taxon>
        <taxon>Rhabditida</taxon>
        <taxon>Spirurina</taxon>
        <taxon>Spiruromorpha</taxon>
        <taxon>Spiruroidea</taxon>
        <taxon>Gongylonematidae</taxon>
        <taxon>Gongylonema</taxon>
    </lineage>
</organism>
<evidence type="ECO:0000313" key="3">
    <source>
        <dbReference type="Proteomes" id="UP000271098"/>
    </source>
</evidence>
<feature type="transmembrane region" description="Helical" evidence="1">
    <location>
        <begin position="34"/>
        <end position="57"/>
    </location>
</feature>
<evidence type="ECO:0000256" key="1">
    <source>
        <dbReference type="SAM" id="Phobius"/>
    </source>
</evidence>
<name>A0A183EMP7_9BILA</name>
<dbReference type="Proteomes" id="UP000271098">
    <property type="component" value="Unassembled WGS sequence"/>
</dbReference>
<protein>
    <submittedName>
        <fullName evidence="4">ABC transmembrane type-1 domain-containing protein</fullName>
    </submittedName>
</protein>
<dbReference type="AlphaFoldDB" id="A0A183EMP7"/>
<accession>A0A183EMP7</accession>
<evidence type="ECO:0000313" key="2">
    <source>
        <dbReference type="EMBL" id="VDN39700.1"/>
    </source>
</evidence>
<dbReference type="PANTHER" id="PTHR34492:SF2">
    <property type="entry name" value="G PROTEIN-COUPLED RECEPTOR"/>
    <property type="match status" value="1"/>
</dbReference>
<evidence type="ECO:0000313" key="4">
    <source>
        <dbReference type="WBParaSite" id="GPUH_0002226501-mRNA-1"/>
    </source>
</evidence>
<dbReference type="EMBL" id="UYRT01094583">
    <property type="protein sequence ID" value="VDN39700.1"/>
    <property type="molecule type" value="Genomic_DNA"/>
</dbReference>
<dbReference type="WBParaSite" id="GPUH_0002226501-mRNA-1">
    <property type="protein sequence ID" value="GPUH_0002226501-mRNA-1"/>
    <property type="gene ID" value="GPUH_0002226501"/>
</dbReference>
<keyword evidence="1" id="KW-0472">Membrane</keyword>
<reference evidence="2 3" key="2">
    <citation type="submission" date="2018-11" db="EMBL/GenBank/DDBJ databases">
        <authorList>
            <consortium name="Pathogen Informatics"/>
        </authorList>
    </citation>
    <scope>NUCLEOTIDE SEQUENCE [LARGE SCALE GENOMIC DNA]</scope>
</reference>
<feature type="transmembrane region" description="Helical" evidence="1">
    <location>
        <begin position="63"/>
        <end position="87"/>
    </location>
</feature>
<dbReference type="PANTHER" id="PTHR34492">
    <property type="entry name" value="GUSTATORY RECEPTOR FAMILY"/>
    <property type="match status" value="1"/>
</dbReference>
<gene>
    <name evidence="2" type="ORF">GPUH_LOCUS22238</name>
</gene>
<dbReference type="OrthoDB" id="5784962at2759"/>
<keyword evidence="1" id="KW-1133">Transmembrane helix</keyword>
<sequence>MEDATHNQIYGKLLGFFDTHRELARSVRLINHTFSFYMFLMTGTNIPTMVFSLLALITVQKQTLLNIIVGAASVTFSSAQLICLTLVPAQLHENIRYAEQAIFNCCAIWHPYNERVGSASELKPSNLRGNNWFRKLAEIYSLAHGFIAHINQRSLGVTLWGIVVVTKRLILTVNFCTIFEKESPN</sequence>